<organism evidence="2">
    <name type="scientific">marine sediment metagenome</name>
    <dbReference type="NCBI Taxonomy" id="412755"/>
    <lineage>
        <taxon>unclassified sequences</taxon>
        <taxon>metagenomes</taxon>
        <taxon>ecological metagenomes</taxon>
    </lineage>
</organism>
<feature type="compositionally biased region" description="Basic and acidic residues" evidence="1">
    <location>
        <begin position="71"/>
        <end position="85"/>
    </location>
</feature>
<feature type="region of interest" description="Disordered" evidence="1">
    <location>
        <begin position="1"/>
        <end position="96"/>
    </location>
</feature>
<reference evidence="2" key="1">
    <citation type="journal article" date="2015" name="Nature">
        <title>Complex archaea that bridge the gap between prokaryotes and eukaryotes.</title>
        <authorList>
            <person name="Spang A."/>
            <person name="Saw J.H."/>
            <person name="Jorgensen S.L."/>
            <person name="Zaremba-Niedzwiedzka K."/>
            <person name="Martijn J."/>
            <person name="Lind A.E."/>
            <person name="van Eijk R."/>
            <person name="Schleper C."/>
            <person name="Guy L."/>
            <person name="Ettema T.J."/>
        </authorList>
    </citation>
    <scope>NUCLEOTIDE SEQUENCE</scope>
</reference>
<proteinExistence type="predicted"/>
<name>A0A0F8ZHE9_9ZZZZ</name>
<dbReference type="EMBL" id="LAZR01047871">
    <property type="protein sequence ID" value="KKK93208.1"/>
    <property type="molecule type" value="Genomic_DNA"/>
</dbReference>
<gene>
    <name evidence="2" type="ORF">LCGC14_2695170</name>
</gene>
<comment type="caution">
    <text evidence="2">The sequence shown here is derived from an EMBL/GenBank/DDBJ whole genome shotgun (WGS) entry which is preliminary data.</text>
</comment>
<protein>
    <submittedName>
        <fullName evidence="2">Uncharacterized protein</fullName>
    </submittedName>
</protein>
<evidence type="ECO:0000313" key="2">
    <source>
        <dbReference type="EMBL" id="KKK93208.1"/>
    </source>
</evidence>
<feature type="compositionally biased region" description="Basic and acidic residues" evidence="1">
    <location>
        <begin position="1"/>
        <end position="41"/>
    </location>
</feature>
<accession>A0A0F8ZHE9</accession>
<evidence type="ECO:0000256" key="1">
    <source>
        <dbReference type="SAM" id="MobiDB-lite"/>
    </source>
</evidence>
<sequence length="168" mass="19763">MSCHPSHEDRSKKVEEKAKRLQEEQERTLKQQKRDLSIDPRKIRRQHRWSLGHDPADQDEYDDPNLVYIKLDGREAPPTEPDQRDMLSGGPPSGMDCEKCGTETRVVGSMSVWEQYQQREVSVVNLEDISEARKKELQEQRIVVLKCPQCLHTYQWFQELLPKKVHND</sequence>
<dbReference type="AlphaFoldDB" id="A0A0F8ZHE9"/>